<dbReference type="Pfam" id="PF00294">
    <property type="entry name" value="PfkB"/>
    <property type="match status" value="1"/>
</dbReference>
<dbReference type="GO" id="GO:0046872">
    <property type="term" value="F:metal ion binding"/>
    <property type="evidence" value="ECO:0007669"/>
    <property type="project" value="UniProtKB-KW"/>
</dbReference>
<comment type="caution">
    <text evidence="9">Lacks conserved residue(s) required for the propagation of feature annotation.</text>
</comment>
<evidence type="ECO:0000256" key="4">
    <source>
        <dbReference type="ARBA" id="ARBA00022777"/>
    </source>
</evidence>
<feature type="binding site" evidence="9">
    <location>
        <position position="302"/>
    </location>
    <ligand>
        <name>K(+)</name>
        <dbReference type="ChEBI" id="CHEBI:29103"/>
    </ligand>
</feature>
<feature type="binding site" evidence="9">
    <location>
        <position position="306"/>
    </location>
    <ligand>
        <name>K(+)</name>
        <dbReference type="ChEBI" id="CHEBI:29103"/>
    </ligand>
</feature>
<feature type="binding site" evidence="9">
    <location>
        <begin position="219"/>
        <end position="224"/>
    </location>
    <ligand>
        <name>ATP</name>
        <dbReference type="ChEBI" id="CHEBI:30616"/>
    </ligand>
</feature>
<dbReference type="RefSeq" id="WP_016474657.1">
    <property type="nucleotide sequence ID" value="NZ_KE150480.1"/>
</dbReference>
<keyword evidence="7 9" id="KW-0630">Potassium</keyword>
<keyword evidence="9" id="KW-0963">Cytoplasm</keyword>
<keyword evidence="6 9" id="KW-0460">Magnesium</keyword>
<feature type="domain" description="Carbohydrate kinase PfkB" evidence="10">
    <location>
        <begin position="3"/>
        <end position="308"/>
    </location>
</feature>
<organism evidence="11 12">
    <name type="scientific">Sutterella wadsworthensis HGA0223</name>
    <dbReference type="NCBI Taxonomy" id="1203554"/>
    <lineage>
        <taxon>Bacteria</taxon>
        <taxon>Pseudomonadati</taxon>
        <taxon>Pseudomonadota</taxon>
        <taxon>Betaproteobacteria</taxon>
        <taxon>Burkholderiales</taxon>
        <taxon>Sutterellaceae</taxon>
        <taxon>Sutterella</taxon>
    </lineage>
</organism>
<keyword evidence="1 9" id="KW-0808">Transferase</keyword>
<feature type="binding site" evidence="9">
    <location>
        <begin position="38"/>
        <end position="42"/>
    </location>
    <ligand>
        <name>substrate</name>
    </ligand>
</feature>
<sequence>MHVLNIGSLNIDNVYQVPHFLRGGETVAAYRRTLHVGGKGLNQSVALARAGIASSHAGIIGRDGEVLKNFLEAEGVNVAHVEMRADEASGHTVIQISPEGENAILYYPGTNTCLTREFVKNAVSDLKQGDVLLLQNETNAIRDAIEIGLEKGLRIVFNPAPFDRSVPLLPLNQTAALILNEGEARGLYSMDEAAAENLDDLELLTALGERYPNTTLLITLGARGVAVRIPGQSPKLFPAYRVDAVVDTTAAGDTFTGYAVRALTLAWNAEEKGEDPARCRAILEDGIKYAVTAAALSVTRAGAAESIPHFEVVDAVVADLWDTEGNLR</sequence>
<feature type="binding site" evidence="9">
    <location>
        <position position="300"/>
    </location>
    <ligand>
        <name>K(+)</name>
        <dbReference type="ChEBI" id="CHEBI:29103"/>
    </ligand>
</feature>
<feature type="binding site" evidence="9">
    <location>
        <begin position="252"/>
        <end position="253"/>
    </location>
    <ligand>
        <name>ATP</name>
        <dbReference type="ChEBI" id="CHEBI:30616"/>
    </ligand>
</feature>
<keyword evidence="3 9" id="KW-0547">Nucleotide-binding</keyword>
<dbReference type="GO" id="GO:0004747">
    <property type="term" value="F:ribokinase activity"/>
    <property type="evidence" value="ECO:0007669"/>
    <property type="project" value="UniProtKB-UniRule"/>
</dbReference>
<dbReference type="GO" id="GO:0005524">
    <property type="term" value="F:ATP binding"/>
    <property type="evidence" value="ECO:0007669"/>
    <property type="project" value="UniProtKB-UniRule"/>
</dbReference>
<dbReference type="PANTHER" id="PTHR10584">
    <property type="entry name" value="SUGAR KINASE"/>
    <property type="match status" value="1"/>
</dbReference>
<evidence type="ECO:0000256" key="6">
    <source>
        <dbReference type="ARBA" id="ARBA00022842"/>
    </source>
</evidence>
<dbReference type="PRINTS" id="PR00990">
    <property type="entry name" value="RIBOKINASE"/>
</dbReference>
<dbReference type="InterPro" id="IPR011611">
    <property type="entry name" value="PfkB_dom"/>
</dbReference>
<feature type="binding site" evidence="9">
    <location>
        <position position="247"/>
    </location>
    <ligand>
        <name>K(+)</name>
        <dbReference type="ChEBI" id="CHEBI:29103"/>
    </ligand>
</feature>
<dbReference type="HOGENOM" id="CLU_027634_2_1_4"/>
<feature type="binding site" evidence="9">
    <location>
        <position position="137"/>
    </location>
    <ligand>
        <name>substrate</name>
    </ligand>
</feature>
<dbReference type="eggNOG" id="COG0524">
    <property type="taxonomic scope" value="Bacteria"/>
</dbReference>
<dbReference type="PANTHER" id="PTHR10584:SF166">
    <property type="entry name" value="RIBOKINASE"/>
    <property type="match status" value="1"/>
</dbReference>
<comment type="subunit">
    <text evidence="9">Homodimer.</text>
</comment>
<comment type="catalytic activity">
    <reaction evidence="9">
        <text>D-ribose + ATP = D-ribose 5-phosphate + ADP + H(+)</text>
        <dbReference type="Rhea" id="RHEA:13697"/>
        <dbReference type="ChEBI" id="CHEBI:15378"/>
        <dbReference type="ChEBI" id="CHEBI:30616"/>
        <dbReference type="ChEBI" id="CHEBI:47013"/>
        <dbReference type="ChEBI" id="CHEBI:78346"/>
        <dbReference type="ChEBI" id="CHEBI:456216"/>
        <dbReference type="EC" id="2.7.1.15"/>
    </reaction>
</comment>
<dbReference type="PATRIC" id="fig|1203554.3.peg.1515"/>
<proteinExistence type="inferred from homology"/>
<dbReference type="CDD" id="cd01174">
    <property type="entry name" value="ribokinase"/>
    <property type="match status" value="1"/>
</dbReference>
<feature type="active site" description="Proton acceptor" evidence="9">
    <location>
        <position position="253"/>
    </location>
</feature>
<feature type="binding site" evidence="9">
    <location>
        <position position="180"/>
    </location>
    <ligand>
        <name>ATP</name>
        <dbReference type="ChEBI" id="CHEBI:30616"/>
    </ligand>
</feature>
<evidence type="ECO:0000256" key="7">
    <source>
        <dbReference type="ARBA" id="ARBA00022958"/>
    </source>
</evidence>
<comment type="activity regulation">
    <text evidence="9">Activated by a monovalent cation that binds near, but not in, the active site. The most likely occupant of the site in vivo is potassium. Ion binding induces a conformational change that may alter substrate affinity.</text>
</comment>
<dbReference type="InterPro" id="IPR029056">
    <property type="entry name" value="Ribokinase-like"/>
</dbReference>
<evidence type="ECO:0000256" key="2">
    <source>
        <dbReference type="ARBA" id="ARBA00022723"/>
    </source>
</evidence>
<evidence type="ECO:0000313" key="11">
    <source>
        <dbReference type="EMBL" id="EPD98705.1"/>
    </source>
</evidence>
<evidence type="ECO:0000256" key="1">
    <source>
        <dbReference type="ARBA" id="ARBA00022679"/>
    </source>
</evidence>
<dbReference type="InterPro" id="IPR011877">
    <property type="entry name" value="Ribokinase"/>
</dbReference>
<comment type="caution">
    <text evidence="11">The sequence shown here is derived from an EMBL/GenBank/DDBJ whole genome shotgun (WGS) entry which is preliminary data.</text>
</comment>
<reference evidence="11 12" key="1">
    <citation type="submission" date="2013-04" db="EMBL/GenBank/DDBJ databases">
        <title>The Genome Sequence of Sutterella wadsworthensis HGA0223.</title>
        <authorList>
            <consortium name="The Broad Institute Genomics Platform"/>
            <person name="Earl A."/>
            <person name="Ward D."/>
            <person name="Feldgarden M."/>
            <person name="Gevers D."/>
            <person name="Schmidt T.M."/>
            <person name="Dover J."/>
            <person name="Dai D."/>
            <person name="Walker B."/>
            <person name="Young S."/>
            <person name="Zeng Q."/>
            <person name="Gargeya S."/>
            <person name="Fitzgerald M."/>
            <person name="Haas B."/>
            <person name="Abouelleil A."/>
            <person name="Allen A.W."/>
            <person name="Alvarado L."/>
            <person name="Arachchi H.M."/>
            <person name="Berlin A.M."/>
            <person name="Chapman S.B."/>
            <person name="Gainer-Dewar J."/>
            <person name="Goldberg J."/>
            <person name="Griggs A."/>
            <person name="Gujja S."/>
            <person name="Hansen M."/>
            <person name="Howarth C."/>
            <person name="Imamovic A."/>
            <person name="Ireland A."/>
            <person name="Larimer J."/>
            <person name="McCowan C."/>
            <person name="Murphy C."/>
            <person name="Pearson M."/>
            <person name="Poon T.W."/>
            <person name="Priest M."/>
            <person name="Roberts A."/>
            <person name="Saif S."/>
            <person name="Shea T."/>
            <person name="Sisk P."/>
            <person name="Sykes S."/>
            <person name="Wortman J."/>
            <person name="Nusbaum C."/>
            <person name="Birren B."/>
        </authorList>
    </citation>
    <scope>NUCLEOTIDE SEQUENCE [LARGE SCALE GENOMIC DNA]</scope>
    <source>
        <strain evidence="11 12">HGA0223</strain>
    </source>
</reference>
<dbReference type="SUPFAM" id="SSF53613">
    <property type="entry name" value="Ribokinase-like"/>
    <property type="match status" value="1"/>
</dbReference>
<protein>
    <recommendedName>
        <fullName evidence="9">Ribokinase</fullName>
        <shortName evidence="9">RK</shortName>
        <ecNumber evidence="9">2.7.1.15</ecNumber>
    </recommendedName>
</protein>
<dbReference type="GO" id="GO:0005737">
    <property type="term" value="C:cytoplasm"/>
    <property type="evidence" value="ECO:0007669"/>
    <property type="project" value="UniProtKB-SubCell"/>
</dbReference>
<comment type="function">
    <text evidence="9">Catalyzes the phosphorylation of ribose at O-5 in a reaction requiring ATP and magnesium. The resulting D-ribose-5-phosphate can then be used either for sythesis of nucleotides, histidine, and tryptophan, or as a component of the pentose phosphate pathway.</text>
</comment>
<evidence type="ECO:0000259" key="10">
    <source>
        <dbReference type="Pfam" id="PF00294"/>
    </source>
</evidence>
<accession>S3BHA0</accession>
<feature type="binding site" evidence="9">
    <location>
        <position position="297"/>
    </location>
    <ligand>
        <name>K(+)</name>
        <dbReference type="ChEBI" id="CHEBI:29103"/>
    </ligand>
</feature>
<name>S3BHA0_9BURK</name>
<dbReference type="STRING" id="1203554.HMPREF1476_01447"/>
<comment type="pathway">
    <text evidence="9">Carbohydrate metabolism; D-ribose degradation; D-ribose 5-phosphate from beta-D-ribopyranose: step 2/2.</text>
</comment>
<keyword evidence="4 9" id="KW-0418">Kinase</keyword>
<evidence type="ECO:0000256" key="3">
    <source>
        <dbReference type="ARBA" id="ARBA00022741"/>
    </source>
</evidence>
<dbReference type="EMBL" id="ATCF01000021">
    <property type="protein sequence ID" value="EPD98705.1"/>
    <property type="molecule type" value="Genomic_DNA"/>
</dbReference>
<keyword evidence="2 9" id="KW-0479">Metal-binding</keyword>
<gene>
    <name evidence="9" type="primary">rbsK</name>
    <name evidence="11" type="ORF">HMPREF1476_01447</name>
</gene>
<dbReference type="InterPro" id="IPR002139">
    <property type="entry name" value="Ribo/fructo_kinase"/>
</dbReference>
<comment type="cofactor">
    <cofactor evidence="9">
        <name>Mg(2+)</name>
        <dbReference type="ChEBI" id="CHEBI:18420"/>
    </cofactor>
    <text evidence="9">Requires a divalent cation, most likely magnesium in vivo, as an electrophilic catalyst to aid phosphoryl group transfer. It is the chelate of the metal and the nucleotide that is the actual substrate.</text>
</comment>
<evidence type="ECO:0000256" key="9">
    <source>
        <dbReference type="HAMAP-Rule" id="MF_01987"/>
    </source>
</evidence>
<comment type="subcellular location">
    <subcellularLocation>
        <location evidence="9">Cytoplasm</location>
    </subcellularLocation>
</comment>
<comment type="similarity">
    <text evidence="9">Belongs to the carbohydrate kinase PfkB family. Ribokinase subfamily.</text>
</comment>
<dbReference type="HAMAP" id="MF_01987">
    <property type="entry name" value="Ribokinase"/>
    <property type="match status" value="1"/>
</dbReference>
<keyword evidence="8 9" id="KW-0119">Carbohydrate metabolism</keyword>
<dbReference type="AlphaFoldDB" id="S3BHA0"/>
<dbReference type="UniPathway" id="UPA00916">
    <property type="reaction ID" value="UER00889"/>
</dbReference>
<feature type="binding site" evidence="9">
    <location>
        <position position="253"/>
    </location>
    <ligand>
        <name>substrate</name>
    </ligand>
</feature>
<keyword evidence="5 9" id="KW-0067">ATP-binding</keyword>
<dbReference type="EC" id="2.7.1.15" evidence="9"/>
<dbReference type="Proteomes" id="UP000014400">
    <property type="component" value="Unassembled WGS sequence"/>
</dbReference>
<feature type="binding site" evidence="9">
    <location>
        <begin position="10"/>
        <end position="12"/>
    </location>
    <ligand>
        <name>substrate</name>
    </ligand>
</feature>
<dbReference type="Gene3D" id="3.40.1190.20">
    <property type="match status" value="1"/>
</dbReference>
<feature type="binding site" evidence="9">
    <location>
        <position position="249"/>
    </location>
    <ligand>
        <name>K(+)</name>
        <dbReference type="ChEBI" id="CHEBI:29103"/>
    </ligand>
</feature>
<evidence type="ECO:0000313" key="12">
    <source>
        <dbReference type="Proteomes" id="UP000014400"/>
    </source>
</evidence>
<dbReference type="GO" id="GO:0019303">
    <property type="term" value="P:D-ribose catabolic process"/>
    <property type="evidence" value="ECO:0007669"/>
    <property type="project" value="UniProtKB-UniRule"/>
</dbReference>
<keyword evidence="12" id="KW-1185">Reference proteome</keyword>
<evidence type="ECO:0000256" key="5">
    <source>
        <dbReference type="ARBA" id="ARBA00022840"/>
    </source>
</evidence>
<evidence type="ECO:0000256" key="8">
    <source>
        <dbReference type="ARBA" id="ARBA00023277"/>
    </source>
</evidence>